<feature type="transmembrane region" description="Helical" evidence="1">
    <location>
        <begin position="110"/>
        <end position="132"/>
    </location>
</feature>
<evidence type="ECO:0000313" key="3">
    <source>
        <dbReference type="Proteomes" id="UP001142292"/>
    </source>
</evidence>
<reference evidence="2" key="1">
    <citation type="journal article" date="2014" name="Int. J. Syst. Evol. Microbiol.">
        <title>Complete genome of a new Firmicutes species belonging to the dominant human colonic microbiota ('Ruminococcus bicirculans') reveals two chromosomes and a selective capacity to utilize plant glucans.</title>
        <authorList>
            <consortium name="NISC Comparative Sequencing Program"/>
            <person name="Wegmann U."/>
            <person name="Louis P."/>
            <person name="Goesmann A."/>
            <person name="Henrissat B."/>
            <person name="Duncan S.H."/>
            <person name="Flint H.J."/>
        </authorList>
    </citation>
    <scope>NUCLEOTIDE SEQUENCE</scope>
    <source>
        <strain evidence="2">VKM Ac-1246</strain>
    </source>
</reference>
<reference evidence="2" key="2">
    <citation type="submission" date="2023-01" db="EMBL/GenBank/DDBJ databases">
        <authorList>
            <person name="Sun Q."/>
            <person name="Evtushenko L."/>
        </authorList>
    </citation>
    <scope>NUCLEOTIDE SEQUENCE</scope>
    <source>
        <strain evidence="2">VKM Ac-1246</strain>
    </source>
</reference>
<evidence type="ECO:0000313" key="2">
    <source>
        <dbReference type="EMBL" id="GLJ70242.1"/>
    </source>
</evidence>
<organism evidence="2 3">
    <name type="scientific">Nocardioides luteus</name>
    <dbReference type="NCBI Taxonomy" id="1844"/>
    <lineage>
        <taxon>Bacteria</taxon>
        <taxon>Bacillati</taxon>
        <taxon>Actinomycetota</taxon>
        <taxon>Actinomycetes</taxon>
        <taxon>Propionibacteriales</taxon>
        <taxon>Nocardioidaceae</taxon>
        <taxon>Nocardioides</taxon>
    </lineage>
</organism>
<comment type="caution">
    <text evidence="2">The sequence shown here is derived from an EMBL/GenBank/DDBJ whole genome shotgun (WGS) entry which is preliminary data.</text>
</comment>
<name>A0ABQ5T186_9ACTN</name>
<protein>
    <submittedName>
        <fullName evidence="2">Uncharacterized protein</fullName>
    </submittedName>
</protein>
<feature type="transmembrane region" description="Helical" evidence="1">
    <location>
        <begin position="77"/>
        <end position="98"/>
    </location>
</feature>
<dbReference type="RefSeq" id="WP_189118463.1">
    <property type="nucleotide sequence ID" value="NZ_BMRK01000007.1"/>
</dbReference>
<accession>A0ABQ5T186</accession>
<evidence type="ECO:0000256" key="1">
    <source>
        <dbReference type="SAM" id="Phobius"/>
    </source>
</evidence>
<dbReference type="Proteomes" id="UP001142292">
    <property type="component" value="Unassembled WGS sequence"/>
</dbReference>
<keyword evidence="1" id="KW-0472">Membrane</keyword>
<keyword evidence="3" id="KW-1185">Reference proteome</keyword>
<dbReference type="EMBL" id="BSEL01000010">
    <property type="protein sequence ID" value="GLJ70242.1"/>
    <property type="molecule type" value="Genomic_DNA"/>
</dbReference>
<keyword evidence="1" id="KW-1133">Transmembrane helix</keyword>
<gene>
    <name evidence="2" type="ORF">GCM10017579_42780</name>
</gene>
<proteinExistence type="predicted"/>
<keyword evidence="1" id="KW-0812">Transmembrane</keyword>
<feature type="transmembrane region" description="Helical" evidence="1">
    <location>
        <begin position="36"/>
        <end position="57"/>
    </location>
</feature>
<sequence length="159" mass="16436">MSHLDEVENAGSTGAVVTALPTAANRSQNGGRAGRIALVLAAGTLTFFVATRVLAGIPKLTQTYYDALNGFGERPVIWFVLGLVLLASIAPVAASIVLGHRSMGRAKVAGVRPVASAIALGIGYTLVVFWGVRLISAIANAGELGGGFRIFVEYVGLWA</sequence>